<dbReference type="InterPro" id="IPR029058">
    <property type="entry name" value="AB_hydrolase_fold"/>
</dbReference>
<gene>
    <name evidence="1" type="ORF">GCM10023203_55890</name>
</gene>
<evidence type="ECO:0000313" key="1">
    <source>
        <dbReference type="EMBL" id="GAA4894476.1"/>
    </source>
</evidence>
<keyword evidence="2" id="KW-1185">Reference proteome</keyword>
<sequence>MTLGSPFDLYGLRWPLLLQAAGVVAAGTVGVRGLARLSCLTGSCCAEFRAGLRAPTAPGVRFTSIYSRHDAAVPWQASADPHAENVEVGVGHLALLTHPDAVRAVAAALEPAEEPVAAA</sequence>
<comment type="caution">
    <text evidence="1">The sequence shown here is derived from an EMBL/GenBank/DDBJ whole genome shotgun (WGS) entry which is preliminary data.</text>
</comment>
<accession>A0ABP9F7I0</accession>
<organism evidence="1 2">
    <name type="scientific">Actinomycetospora straminea</name>
    <dbReference type="NCBI Taxonomy" id="663607"/>
    <lineage>
        <taxon>Bacteria</taxon>
        <taxon>Bacillati</taxon>
        <taxon>Actinomycetota</taxon>
        <taxon>Actinomycetes</taxon>
        <taxon>Pseudonocardiales</taxon>
        <taxon>Pseudonocardiaceae</taxon>
        <taxon>Actinomycetospora</taxon>
    </lineage>
</organism>
<dbReference type="SUPFAM" id="SSF53474">
    <property type="entry name" value="alpha/beta-Hydrolases"/>
    <property type="match status" value="1"/>
</dbReference>
<evidence type="ECO:0000313" key="2">
    <source>
        <dbReference type="Proteomes" id="UP001500457"/>
    </source>
</evidence>
<evidence type="ECO:0008006" key="3">
    <source>
        <dbReference type="Google" id="ProtNLM"/>
    </source>
</evidence>
<reference evidence="2" key="1">
    <citation type="journal article" date="2019" name="Int. J. Syst. Evol. Microbiol.">
        <title>The Global Catalogue of Microorganisms (GCM) 10K type strain sequencing project: providing services to taxonomists for standard genome sequencing and annotation.</title>
        <authorList>
            <consortium name="The Broad Institute Genomics Platform"/>
            <consortium name="The Broad Institute Genome Sequencing Center for Infectious Disease"/>
            <person name="Wu L."/>
            <person name="Ma J."/>
        </authorList>
    </citation>
    <scope>NUCLEOTIDE SEQUENCE [LARGE SCALE GENOMIC DNA]</scope>
    <source>
        <strain evidence="2">JCM 17983</strain>
    </source>
</reference>
<name>A0ABP9F7I0_9PSEU</name>
<dbReference type="Proteomes" id="UP001500457">
    <property type="component" value="Unassembled WGS sequence"/>
</dbReference>
<dbReference type="Gene3D" id="3.40.50.1820">
    <property type="entry name" value="alpha/beta hydrolase"/>
    <property type="match status" value="1"/>
</dbReference>
<protein>
    <recommendedName>
        <fullName evidence="3">Alpha/beta hydrolase family protein</fullName>
    </recommendedName>
</protein>
<dbReference type="EMBL" id="BAABHQ010000026">
    <property type="protein sequence ID" value="GAA4894476.1"/>
    <property type="molecule type" value="Genomic_DNA"/>
</dbReference>
<dbReference type="RefSeq" id="WP_274234717.1">
    <property type="nucleotide sequence ID" value="NZ_BAABHQ010000026.1"/>
</dbReference>
<proteinExistence type="predicted"/>